<dbReference type="PANTHER" id="PTHR10668">
    <property type="entry name" value="PHYTOENE DEHYDROGENASE"/>
    <property type="match status" value="1"/>
</dbReference>
<protein>
    <recommendedName>
        <fullName evidence="3">Pyridine nucleotide-disulfide oxidoreductase domain-containing protein 2</fullName>
    </recommendedName>
</protein>
<dbReference type="Pfam" id="PF01593">
    <property type="entry name" value="Amino_oxidase"/>
    <property type="match status" value="1"/>
</dbReference>
<feature type="domain" description="Amine oxidase" evidence="4">
    <location>
        <begin position="29"/>
        <end position="295"/>
    </location>
</feature>
<accession>A0A6J4MRV2</accession>
<reference evidence="5" key="1">
    <citation type="submission" date="2020-02" db="EMBL/GenBank/DDBJ databases">
        <authorList>
            <person name="Meier V. D."/>
        </authorList>
    </citation>
    <scope>NUCLEOTIDE SEQUENCE</scope>
    <source>
        <strain evidence="5">AVDCRST_MAG21</strain>
    </source>
</reference>
<dbReference type="AlphaFoldDB" id="A0A6J4MRV2"/>
<evidence type="ECO:0000256" key="1">
    <source>
        <dbReference type="ARBA" id="ARBA00037217"/>
    </source>
</evidence>
<dbReference type="InterPro" id="IPR036188">
    <property type="entry name" value="FAD/NAD-bd_sf"/>
</dbReference>
<gene>
    <name evidence="5" type="ORF">AVDCRST_MAG21-217</name>
</gene>
<evidence type="ECO:0000259" key="4">
    <source>
        <dbReference type="Pfam" id="PF01593"/>
    </source>
</evidence>
<dbReference type="EMBL" id="CADCUL010000043">
    <property type="protein sequence ID" value="CAA9367019.1"/>
    <property type="molecule type" value="Genomic_DNA"/>
</dbReference>
<evidence type="ECO:0000313" key="5">
    <source>
        <dbReference type="EMBL" id="CAA9367019.1"/>
    </source>
</evidence>
<evidence type="ECO:0000256" key="3">
    <source>
        <dbReference type="ARBA" id="ARBA00040298"/>
    </source>
</evidence>
<dbReference type="PANTHER" id="PTHR10668:SF105">
    <property type="entry name" value="DEHYDROGENASE-RELATED"/>
    <property type="match status" value="1"/>
</dbReference>
<sequence>MSAQTEPASRQMTRPDPPDAVVIGAGQNGLVAANLLQDAGWSVLVLEAEDVIGGAVRSDSELVPGFLHDTFSAFYPLAAASPVIAAMQLEDHGLAWLRSPSAVANPTDEGWAAILRTPEETAAAFDAYCPGDGDAWLDMCRGWQRIGNDVIGALLSPFPPVRNGLKLLAKAPAAGGLDLARLALLPVRRLGEERFGGFAPRLLLTGNALHADFSPEGSGSGVFGWLLVMLAQHNGFPSPQGGSGALTQAMADRFTSRGGQILTGTRVERVEVYAGRAVAVHTAGGERYPVGRAVLADVVAPHLYGGLVSWDDLPKRTRTGMRRFTWDPGTVKVDWAMSGPMPWRTPMPGPSACFHIAESVDELSRHATQIFTGQVPSDPLLLAGAMGVVDPSRVPEGSETVWAYTHVPRETKGDAGGDGLTGAWDESEKERFADRMQARIEKHAPGFGDRVLARRVMGPADMQARNSNLDYGAINGGSAGLSQELVFRPYPGLGRAGTPVKGLFLASSSAHPGGGVHGAPGSNAARAALAQARLRLL</sequence>
<comment type="subunit">
    <text evidence="2">Interacts with COX5B; this interaction may contribute to localize PYROXD2 to the inner face of the inner mitochondrial membrane.</text>
</comment>
<dbReference type="Gene3D" id="3.50.50.60">
    <property type="entry name" value="FAD/NAD(P)-binding domain"/>
    <property type="match status" value="2"/>
</dbReference>
<dbReference type="InterPro" id="IPR002937">
    <property type="entry name" value="Amino_oxidase"/>
</dbReference>
<name>A0A6J4MRV2_9ACTN</name>
<organism evidence="5">
    <name type="scientific">uncultured Nocardioidaceae bacterium</name>
    <dbReference type="NCBI Taxonomy" id="253824"/>
    <lineage>
        <taxon>Bacteria</taxon>
        <taxon>Bacillati</taxon>
        <taxon>Actinomycetota</taxon>
        <taxon>Actinomycetes</taxon>
        <taxon>Propionibacteriales</taxon>
        <taxon>Nocardioidaceae</taxon>
        <taxon>environmental samples</taxon>
    </lineage>
</organism>
<evidence type="ECO:0000256" key="2">
    <source>
        <dbReference type="ARBA" id="ARBA00038825"/>
    </source>
</evidence>
<comment type="function">
    <text evidence="1">Probable oxidoreductase that may play a role as regulator of mitochondrial function.</text>
</comment>
<dbReference type="GO" id="GO:0016491">
    <property type="term" value="F:oxidoreductase activity"/>
    <property type="evidence" value="ECO:0007669"/>
    <property type="project" value="InterPro"/>
</dbReference>
<dbReference type="SUPFAM" id="SSF51905">
    <property type="entry name" value="FAD/NAD(P)-binding domain"/>
    <property type="match status" value="1"/>
</dbReference>
<proteinExistence type="predicted"/>